<dbReference type="InterPro" id="IPR049883">
    <property type="entry name" value="NOTCH1_EGF-like"/>
</dbReference>
<accession>A0A979FPM7</accession>
<feature type="domain" description="EGF-like" evidence="2">
    <location>
        <begin position="224"/>
        <end position="239"/>
    </location>
</feature>
<dbReference type="OMA" id="CEYDEIC"/>
<dbReference type="GeneID" id="125178705"/>
<organism evidence="3 4">
    <name type="scientific">Hyalella azteca</name>
    <name type="common">Amphipod</name>
    <dbReference type="NCBI Taxonomy" id="294128"/>
    <lineage>
        <taxon>Eukaryota</taxon>
        <taxon>Metazoa</taxon>
        <taxon>Ecdysozoa</taxon>
        <taxon>Arthropoda</taxon>
        <taxon>Crustacea</taxon>
        <taxon>Multicrustacea</taxon>
        <taxon>Malacostraca</taxon>
        <taxon>Eumalacostraca</taxon>
        <taxon>Peracarida</taxon>
        <taxon>Amphipoda</taxon>
        <taxon>Senticaudata</taxon>
        <taxon>Talitrida</taxon>
        <taxon>Talitroidea</taxon>
        <taxon>Hyalellidae</taxon>
        <taxon>Hyalella</taxon>
    </lineage>
</organism>
<gene>
    <name evidence="4" type="primary">LOC125178705</name>
</gene>
<reference evidence="4" key="1">
    <citation type="submission" date="2025-08" db="UniProtKB">
        <authorList>
            <consortium name="RefSeq"/>
        </authorList>
    </citation>
    <scope>IDENTIFICATION</scope>
    <source>
        <tissue evidence="4">Whole organism</tissue>
    </source>
</reference>
<dbReference type="Proteomes" id="UP000694843">
    <property type="component" value="Unplaced"/>
</dbReference>
<name>A0A979FPM7_HYAAZ</name>
<protein>
    <submittedName>
        <fullName evidence="4">Neurogenic locus notch homolog protein 2-like</fullName>
    </submittedName>
</protein>
<dbReference type="KEGG" id="hazt:125178705"/>
<sequence length="249" mass="26989">MNAVCLNTIGSYDCRCEEGFNGNPFQMCMPRAVQTEPCLENPEFCSCKADTDCPAGFKCTSGQCQPACANAKCGPNAACDGGVCACLPGYSGDSNDQVLGCQKSECSNNFDCEYDEICIQNRGGHRSCVDACDRSQCGPNAFCVAQDHIASCLCKDGFVGDPINTRQGCQPKERENRCTTNADCDREQVCQMDFSGIRRCTDPCLSRTCGRNERCVVQSGRPRCECLSGFIKNPTTNICEGNNIMKFTS</sequence>
<evidence type="ECO:0000256" key="1">
    <source>
        <dbReference type="ARBA" id="ARBA00023157"/>
    </source>
</evidence>
<dbReference type="AlphaFoldDB" id="A0A979FPM7"/>
<dbReference type="OrthoDB" id="6376919at2759"/>
<evidence type="ECO:0000313" key="4">
    <source>
        <dbReference type="RefSeq" id="XP_047739051.1"/>
    </source>
</evidence>
<dbReference type="SMART" id="SM00274">
    <property type="entry name" value="FOLN"/>
    <property type="match status" value="3"/>
</dbReference>
<dbReference type="PANTHER" id="PTHR22963">
    <property type="entry name" value="ENDOGLIN-RELATED"/>
    <property type="match status" value="1"/>
</dbReference>
<dbReference type="SUPFAM" id="SSF57196">
    <property type="entry name" value="EGF/Laminin"/>
    <property type="match status" value="2"/>
</dbReference>
<dbReference type="Pfam" id="PF07645">
    <property type="entry name" value="EGF_CA"/>
    <property type="match status" value="1"/>
</dbReference>
<evidence type="ECO:0000259" key="2">
    <source>
        <dbReference type="PROSITE" id="PS01186"/>
    </source>
</evidence>
<dbReference type="Gene3D" id="2.10.25.10">
    <property type="entry name" value="Laminin"/>
    <property type="match status" value="2"/>
</dbReference>
<dbReference type="InterPro" id="IPR003645">
    <property type="entry name" value="Fol_N"/>
</dbReference>
<dbReference type="SMART" id="SM00181">
    <property type="entry name" value="EGF"/>
    <property type="match status" value="4"/>
</dbReference>
<dbReference type="PANTHER" id="PTHR22963:SF39">
    <property type="entry name" value="DUMPY"/>
    <property type="match status" value="1"/>
</dbReference>
<keyword evidence="1" id="KW-1015">Disulfide bond</keyword>
<keyword evidence="3" id="KW-1185">Reference proteome</keyword>
<dbReference type="RefSeq" id="XP_047739051.1">
    <property type="nucleotide sequence ID" value="XM_047883095.1"/>
</dbReference>
<dbReference type="InterPro" id="IPR000742">
    <property type="entry name" value="EGF"/>
</dbReference>
<dbReference type="PROSITE" id="PS01186">
    <property type="entry name" value="EGF_2"/>
    <property type="match status" value="1"/>
</dbReference>
<proteinExistence type="predicted"/>
<evidence type="ECO:0000313" key="3">
    <source>
        <dbReference type="Proteomes" id="UP000694843"/>
    </source>
</evidence>